<gene>
    <name evidence="1" type="ORF">VL15_25155</name>
</gene>
<evidence type="ECO:0000313" key="2">
    <source>
        <dbReference type="Proteomes" id="UP000036338"/>
    </source>
</evidence>
<accession>A0A0J5WQX7</accession>
<dbReference type="EMBL" id="LDWR01000045">
    <property type="protein sequence ID" value="KML51821.1"/>
    <property type="molecule type" value="Genomic_DNA"/>
</dbReference>
<dbReference type="PATRIC" id="fig|292.27.peg.5400"/>
<proteinExistence type="predicted"/>
<protein>
    <submittedName>
        <fullName evidence="1">Uncharacterized protein</fullName>
    </submittedName>
</protein>
<comment type="caution">
    <text evidence="1">The sequence shown here is derived from an EMBL/GenBank/DDBJ whole genome shotgun (WGS) entry which is preliminary data.</text>
</comment>
<name>A0A0J5WQX7_BURCE</name>
<evidence type="ECO:0000313" key="1">
    <source>
        <dbReference type="EMBL" id="KML51821.1"/>
    </source>
</evidence>
<dbReference type="AlphaFoldDB" id="A0A0J5WQX7"/>
<reference evidence="1 2" key="1">
    <citation type="submission" date="2015-05" db="EMBL/GenBank/DDBJ databases">
        <title>Draft genome of Burkholderia cepacia LK29.</title>
        <authorList>
            <person name="Chan X.Y."/>
        </authorList>
    </citation>
    <scope>NUCLEOTIDE SEQUENCE [LARGE SCALE GENOMIC DNA]</scope>
    <source>
        <strain evidence="1 2">LK29</strain>
    </source>
</reference>
<organism evidence="1 2">
    <name type="scientific">Burkholderia cepacia</name>
    <name type="common">Pseudomonas cepacia</name>
    <dbReference type="NCBI Taxonomy" id="292"/>
    <lineage>
        <taxon>Bacteria</taxon>
        <taxon>Pseudomonadati</taxon>
        <taxon>Pseudomonadota</taxon>
        <taxon>Betaproteobacteria</taxon>
        <taxon>Burkholderiales</taxon>
        <taxon>Burkholderiaceae</taxon>
        <taxon>Burkholderia</taxon>
        <taxon>Burkholderia cepacia complex</taxon>
    </lineage>
</organism>
<sequence>MQRGRGLHLHGDNPAAPLLLARQRTELTQLGALTAGTSMFPGRVIQAIQATQRPQAIKPAIFRCVL</sequence>
<dbReference type="Proteomes" id="UP000036338">
    <property type="component" value="Unassembled WGS sequence"/>
</dbReference>